<dbReference type="Proteomes" id="UP001611383">
    <property type="component" value="Chromosome"/>
</dbReference>
<dbReference type="PANTHER" id="PTHR30487">
    <property type="entry name" value="TYPE 4 PREPILIN-LIKE PROTEINS LEADER PEPTIDE-PROCESSING ENZYME"/>
    <property type="match status" value="1"/>
</dbReference>
<evidence type="ECO:0000256" key="2">
    <source>
        <dbReference type="ARBA" id="ARBA00005801"/>
    </source>
</evidence>
<evidence type="ECO:0000259" key="13">
    <source>
        <dbReference type="Pfam" id="PF06750"/>
    </source>
</evidence>
<keyword evidence="5 9" id="KW-0812">Transmembrane</keyword>
<feature type="region of interest" description="Disordered" evidence="10">
    <location>
        <begin position="243"/>
        <end position="297"/>
    </location>
</feature>
<feature type="compositionally biased region" description="Low complexity" evidence="10">
    <location>
        <begin position="263"/>
        <end position="280"/>
    </location>
</feature>
<evidence type="ECO:0000256" key="10">
    <source>
        <dbReference type="SAM" id="MobiDB-lite"/>
    </source>
</evidence>
<feature type="transmembrane region" description="Helical" evidence="11">
    <location>
        <begin position="116"/>
        <end position="135"/>
    </location>
</feature>
<keyword evidence="9" id="KW-0645">Protease</keyword>
<dbReference type="Gene3D" id="1.20.120.1220">
    <property type="match status" value="1"/>
</dbReference>
<comment type="similarity">
    <text evidence="2 8">Belongs to the peptidase A24 family.</text>
</comment>
<dbReference type="InterPro" id="IPR000045">
    <property type="entry name" value="Prepilin_IV_endopep_pep"/>
</dbReference>
<evidence type="ECO:0000256" key="8">
    <source>
        <dbReference type="RuleBase" id="RU003793"/>
    </source>
</evidence>
<keyword evidence="9" id="KW-0378">Hydrolase</keyword>
<dbReference type="InterPro" id="IPR010627">
    <property type="entry name" value="Prepilin_pept_A24_N"/>
</dbReference>
<dbReference type="Pfam" id="PF06750">
    <property type="entry name" value="A24_N_bact"/>
    <property type="match status" value="1"/>
</dbReference>
<dbReference type="EC" id="3.4.23.43" evidence="9"/>
<evidence type="ECO:0000256" key="11">
    <source>
        <dbReference type="SAM" id="Phobius"/>
    </source>
</evidence>
<dbReference type="InterPro" id="IPR050882">
    <property type="entry name" value="Prepilin_peptidase/N-MTase"/>
</dbReference>
<dbReference type="PRINTS" id="PR00864">
    <property type="entry name" value="PREPILNPTASE"/>
</dbReference>
<evidence type="ECO:0000256" key="4">
    <source>
        <dbReference type="ARBA" id="ARBA00022519"/>
    </source>
</evidence>
<evidence type="ECO:0000256" key="5">
    <source>
        <dbReference type="ARBA" id="ARBA00022692"/>
    </source>
</evidence>
<feature type="compositionally biased region" description="Pro residues" evidence="10">
    <location>
        <begin position="245"/>
        <end position="262"/>
    </location>
</feature>
<protein>
    <recommendedName>
        <fullName evidence="9">Prepilin leader peptidase/N-methyltransferase</fullName>
        <ecNumber evidence="9">2.1.1.-</ecNumber>
        <ecNumber evidence="9">3.4.23.43</ecNumber>
    </recommendedName>
</protein>
<dbReference type="EMBL" id="CP043494">
    <property type="protein sequence ID" value="WNG44971.1"/>
    <property type="molecule type" value="Genomic_DNA"/>
</dbReference>
<keyword evidence="9" id="KW-0511">Multifunctional enzyme</keyword>
<dbReference type="Pfam" id="PF01478">
    <property type="entry name" value="Peptidase_A24"/>
    <property type="match status" value="1"/>
</dbReference>
<evidence type="ECO:0000256" key="6">
    <source>
        <dbReference type="ARBA" id="ARBA00022989"/>
    </source>
</evidence>
<keyword evidence="9" id="KW-0489">Methyltransferase</keyword>
<keyword evidence="7 11" id="KW-0472">Membrane</keyword>
<evidence type="ECO:0000256" key="7">
    <source>
        <dbReference type="ARBA" id="ARBA00023136"/>
    </source>
</evidence>
<dbReference type="EC" id="2.1.1.-" evidence="9"/>
<evidence type="ECO:0000259" key="12">
    <source>
        <dbReference type="Pfam" id="PF01478"/>
    </source>
</evidence>
<feature type="transmembrane region" description="Helical" evidence="11">
    <location>
        <begin position="20"/>
        <end position="44"/>
    </location>
</feature>
<accession>A0ABY9WMD4</accession>
<feature type="domain" description="Prepilin peptidase A24 N-terminal" evidence="13">
    <location>
        <begin position="31"/>
        <end position="112"/>
    </location>
</feature>
<evidence type="ECO:0000256" key="1">
    <source>
        <dbReference type="ARBA" id="ARBA00004429"/>
    </source>
</evidence>
<evidence type="ECO:0000313" key="15">
    <source>
        <dbReference type="Proteomes" id="UP001611383"/>
    </source>
</evidence>
<keyword evidence="4" id="KW-0997">Cell inner membrane</keyword>
<feature type="domain" description="Prepilin type IV endopeptidase peptidase" evidence="12">
    <location>
        <begin position="124"/>
        <end position="232"/>
    </location>
</feature>
<proteinExistence type="inferred from homology"/>
<comment type="subcellular location">
    <subcellularLocation>
        <location evidence="1">Cell inner membrane</location>
        <topology evidence="1">Multi-pass membrane protein</topology>
    </subcellularLocation>
    <subcellularLocation>
        <location evidence="9">Cell membrane</location>
        <topology evidence="9">Multi-pass membrane protein</topology>
    </subcellularLocation>
</comment>
<name>A0ABY9WMD4_9BACT</name>
<keyword evidence="6 11" id="KW-1133">Transmembrane helix</keyword>
<evidence type="ECO:0000256" key="9">
    <source>
        <dbReference type="RuleBase" id="RU003794"/>
    </source>
</evidence>
<gene>
    <name evidence="14" type="ORF">F0U60_13340</name>
</gene>
<keyword evidence="9" id="KW-0808">Transferase</keyword>
<comment type="function">
    <text evidence="9">Plays an essential role in type IV pili and type II pseudopili formation by proteolytically removing the leader sequence from substrate proteins and subsequently monomethylating the alpha-amino group of the newly exposed N-terminal phenylalanine.</text>
</comment>
<keyword evidence="15" id="KW-1185">Reference proteome</keyword>
<organism evidence="14 15">
    <name type="scientific">Archangium minus</name>
    <dbReference type="NCBI Taxonomy" id="83450"/>
    <lineage>
        <taxon>Bacteria</taxon>
        <taxon>Pseudomonadati</taxon>
        <taxon>Myxococcota</taxon>
        <taxon>Myxococcia</taxon>
        <taxon>Myxococcales</taxon>
        <taxon>Cystobacterineae</taxon>
        <taxon>Archangiaceae</taxon>
        <taxon>Archangium</taxon>
    </lineage>
</organism>
<reference evidence="14 15" key="1">
    <citation type="submission" date="2019-08" db="EMBL/GenBank/DDBJ databases">
        <title>Archangium and Cystobacter genomes.</title>
        <authorList>
            <person name="Chen I.-C.K."/>
            <person name="Wielgoss S."/>
        </authorList>
    </citation>
    <scope>NUCLEOTIDE SEQUENCE [LARGE SCALE GENOMIC DNA]</scope>
    <source>
        <strain evidence="14 15">Cbm 6</strain>
    </source>
</reference>
<comment type="catalytic activity">
    <reaction evidence="9">
        <text>Typically cleaves a -Gly-|-Phe- bond to release an N-terminal, basic peptide of 5-8 residues from type IV prepilin, and then N-methylates the new N-terminal amino group, the methyl donor being S-adenosyl-L-methionine.</text>
        <dbReference type="EC" id="3.4.23.43"/>
    </reaction>
</comment>
<evidence type="ECO:0000256" key="3">
    <source>
        <dbReference type="ARBA" id="ARBA00022475"/>
    </source>
</evidence>
<feature type="transmembrane region" description="Helical" evidence="11">
    <location>
        <begin position="171"/>
        <end position="188"/>
    </location>
</feature>
<dbReference type="PANTHER" id="PTHR30487:SF0">
    <property type="entry name" value="PREPILIN LEADER PEPTIDASE_N-METHYLTRANSFERASE-RELATED"/>
    <property type="match status" value="1"/>
</dbReference>
<keyword evidence="3" id="KW-1003">Cell membrane</keyword>
<evidence type="ECO:0000313" key="14">
    <source>
        <dbReference type="EMBL" id="WNG44971.1"/>
    </source>
</evidence>
<sequence>MLRGSELLADEGTQNVTLQAVEGVAVALVFVMGLIFGSFLNVVIARVPMGESVVHPRSRCPRCGHQLAWYENIPVLSWIALRARCSSCGLPISWRYPLIELLTGLLFLACQRRFGWSPELVSGLVLVLLLVPLSFIDLEHWILPHELTWPGIAAGVVLSATQGLDRLRDSVIGAVAGFLIFWAMEWIGEKIFKKEALGAGDKDLLALLGAFLSWKALLGIIFLSSLQGAVVGSLMLLIHGRAGPAPEPEASEPPPATPPSPQVAPEGEPGAAPEAVGAEHAQAEKGEGEEEDDWVPGPTNIPFGPWLSLAALEIMLLGPWLSEVLPVPLDLLLSGVR</sequence>
<dbReference type="InterPro" id="IPR014032">
    <property type="entry name" value="Peptidase_A24A_bac"/>
</dbReference>